<reference evidence="2" key="1">
    <citation type="submission" date="2017-05" db="EMBL/GenBank/DDBJ databases">
        <authorList>
            <person name="Kirkegaard R."/>
            <person name="Mcilroy J S."/>
        </authorList>
    </citation>
    <scope>NUCLEOTIDE SEQUENCE [LARGE SCALE GENOMIC DNA]</scope>
</reference>
<dbReference type="RefSeq" id="WP_087862291.1">
    <property type="nucleotide sequence ID" value="NZ_LT859958.1"/>
</dbReference>
<dbReference type="AlphaFoldDB" id="A0A1Y6K8V8"/>
<dbReference type="EMBL" id="LT859958">
    <property type="protein sequence ID" value="SMX54450.1"/>
    <property type="molecule type" value="Genomic_DNA"/>
</dbReference>
<proteinExistence type="predicted"/>
<evidence type="ECO:0000313" key="1">
    <source>
        <dbReference type="EMBL" id="SMX54450.1"/>
    </source>
</evidence>
<dbReference type="OrthoDB" id="5914937at2"/>
<organism evidence="1 2">
    <name type="scientific">Candidatus Brevifilum fermentans</name>
    <dbReference type="NCBI Taxonomy" id="1986204"/>
    <lineage>
        <taxon>Bacteria</taxon>
        <taxon>Bacillati</taxon>
        <taxon>Chloroflexota</taxon>
        <taxon>Anaerolineae</taxon>
        <taxon>Anaerolineales</taxon>
        <taxon>Anaerolineaceae</taxon>
        <taxon>Candidatus Brevifilum</taxon>
    </lineage>
</organism>
<gene>
    <name evidence="1" type="ORF">CFX1CAM_1385</name>
</gene>
<dbReference type="Proteomes" id="UP000195514">
    <property type="component" value="Chromosome I"/>
</dbReference>
<dbReference type="KEGG" id="abat:CFX1CAM_1385"/>
<keyword evidence="2" id="KW-1185">Reference proteome</keyword>
<name>A0A1Y6K8V8_9CHLR</name>
<protein>
    <recommendedName>
        <fullName evidence="3">DUF4380 domain-containing protein</fullName>
    </recommendedName>
</protein>
<sequence length="299" mass="33917">MIEKVPYGGWDNCYQLSNGKIELLLTGDVGPRIIHLSFINEFNVFKEYPEQIGKTVGNQWLIFGGHRLWHAPEAQPRTYYPDREPVLVQEIENGLIVTQRPEPSTGIQKQIEITLAPDKPDVYLIHRLINHNLWAIDTAPWTISVMAPGGVAILPLPPRGPHPEFLVPTSTLSIWPYTDLTDQRFTLGKKYILLKQNADQKTPQKLGIFTSQSWGAYFNQGYLFVKKVPLVLDGLYPDMGTNFEVFTNEEMLELEALGPLETIPPKGHIVLHEHWTLHKDVPVIVTETDVDNVLANLDL</sequence>
<evidence type="ECO:0000313" key="2">
    <source>
        <dbReference type="Proteomes" id="UP000195514"/>
    </source>
</evidence>
<evidence type="ECO:0008006" key="3">
    <source>
        <dbReference type="Google" id="ProtNLM"/>
    </source>
</evidence>
<accession>A0A1Y6K8V8</accession>